<dbReference type="Proteomes" id="UP000799778">
    <property type="component" value="Unassembled WGS sequence"/>
</dbReference>
<keyword evidence="2" id="KW-1185">Reference proteome</keyword>
<organism evidence="1 2">
    <name type="scientific">Aaosphaeria arxii CBS 175.79</name>
    <dbReference type="NCBI Taxonomy" id="1450172"/>
    <lineage>
        <taxon>Eukaryota</taxon>
        <taxon>Fungi</taxon>
        <taxon>Dikarya</taxon>
        <taxon>Ascomycota</taxon>
        <taxon>Pezizomycotina</taxon>
        <taxon>Dothideomycetes</taxon>
        <taxon>Pleosporomycetidae</taxon>
        <taxon>Pleosporales</taxon>
        <taxon>Pleosporales incertae sedis</taxon>
        <taxon>Aaosphaeria</taxon>
    </lineage>
</organism>
<accession>A0A6A5Y377</accession>
<dbReference type="EMBL" id="ML978067">
    <property type="protein sequence ID" value="KAF2019982.1"/>
    <property type="molecule type" value="Genomic_DNA"/>
</dbReference>
<name>A0A6A5Y377_9PLEO</name>
<dbReference type="GeneID" id="54283168"/>
<evidence type="ECO:0000313" key="1">
    <source>
        <dbReference type="EMBL" id="KAF2019982.1"/>
    </source>
</evidence>
<sequence>MRLEQTIVAGAIVAASNAAAMPLPATDVQESTVTLKARMPQDSVNLANIHRDNSDEVAPESKSIFVERSDLKDFKYVLLNAILRLWLIQSRRETPNKPIPGCIVM</sequence>
<dbReference type="AlphaFoldDB" id="A0A6A5Y377"/>
<gene>
    <name evidence="1" type="ORF">BU24DRAFT_406584</name>
</gene>
<dbReference type="RefSeq" id="XP_033388321.1">
    <property type="nucleotide sequence ID" value="XM_033525771.1"/>
</dbReference>
<protein>
    <submittedName>
        <fullName evidence="1">Uncharacterized protein</fullName>
    </submittedName>
</protein>
<proteinExistence type="predicted"/>
<evidence type="ECO:0000313" key="2">
    <source>
        <dbReference type="Proteomes" id="UP000799778"/>
    </source>
</evidence>
<reference evidence="1" key="1">
    <citation type="journal article" date="2020" name="Stud. Mycol.">
        <title>101 Dothideomycetes genomes: a test case for predicting lifestyles and emergence of pathogens.</title>
        <authorList>
            <person name="Haridas S."/>
            <person name="Albert R."/>
            <person name="Binder M."/>
            <person name="Bloem J."/>
            <person name="Labutti K."/>
            <person name="Salamov A."/>
            <person name="Andreopoulos B."/>
            <person name="Baker S."/>
            <person name="Barry K."/>
            <person name="Bills G."/>
            <person name="Bluhm B."/>
            <person name="Cannon C."/>
            <person name="Castanera R."/>
            <person name="Culley D."/>
            <person name="Daum C."/>
            <person name="Ezra D."/>
            <person name="Gonzalez J."/>
            <person name="Henrissat B."/>
            <person name="Kuo A."/>
            <person name="Liang C."/>
            <person name="Lipzen A."/>
            <person name="Lutzoni F."/>
            <person name="Magnuson J."/>
            <person name="Mondo S."/>
            <person name="Nolan M."/>
            <person name="Ohm R."/>
            <person name="Pangilinan J."/>
            <person name="Park H.-J."/>
            <person name="Ramirez L."/>
            <person name="Alfaro M."/>
            <person name="Sun H."/>
            <person name="Tritt A."/>
            <person name="Yoshinaga Y."/>
            <person name="Zwiers L.-H."/>
            <person name="Turgeon B."/>
            <person name="Goodwin S."/>
            <person name="Spatafora J."/>
            <person name="Crous P."/>
            <person name="Grigoriev I."/>
        </authorList>
    </citation>
    <scope>NUCLEOTIDE SEQUENCE</scope>
    <source>
        <strain evidence="1">CBS 175.79</strain>
    </source>
</reference>